<keyword evidence="3" id="KW-1185">Reference proteome</keyword>
<dbReference type="VEuPathDB" id="FungiDB:EYZ11_010289"/>
<gene>
    <name evidence="2" type="ORF">EYZ11_010289</name>
</gene>
<proteinExistence type="predicted"/>
<feature type="region of interest" description="Disordered" evidence="1">
    <location>
        <begin position="1"/>
        <end position="25"/>
    </location>
</feature>
<feature type="compositionally biased region" description="Polar residues" evidence="1">
    <location>
        <begin position="1"/>
        <end position="16"/>
    </location>
</feature>
<dbReference type="AlphaFoldDB" id="A0A4S3J5P0"/>
<protein>
    <submittedName>
        <fullName evidence="2">Uncharacterized protein</fullName>
    </submittedName>
</protein>
<sequence>MATSGKTSALRTINVNRDSKNMDGSGELDAVLAVPSL</sequence>
<organism evidence="2 3">
    <name type="scientific">Aspergillus tanneri</name>
    <dbReference type="NCBI Taxonomy" id="1220188"/>
    <lineage>
        <taxon>Eukaryota</taxon>
        <taxon>Fungi</taxon>
        <taxon>Dikarya</taxon>
        <taxon>Ascomycota</taxon>
        <taxon>Pezizomycotina</taxon>
        <taxon>Eurotiomycetes</taxon>
        <taxon>Eurotiomycetidae</taxon>
        <taxon>Eurotiales</taxon>
        <taxon>Aspergillaceae</taxon>
        <taxon>Aspergillus</taxon>
        <taxon>Aspergillus subgen. Circumdati</taxon>
    </lineage>
</organism>
<accession>A0A4S3J5P0</accession>
<dbReference type="Proteomes" id="UP000308092">
    <property type="component" value="Unassembled WGS sequence"/>
</dbReference>
<evidence type="ECO:0000313" key="3">
    <source>
        <dbReference type="Proteomes" id="UP000308092"/>
    </source>
</evidence>
<name>A0A4S3J5P0_9EURO</name>
<evidence type="ECO:0000256" key="1">
    <source>
        <dbReference type="SAM" id="MobiDB-lite"/>
    </source>
</evidence>
<comment type="caution">
    <text evidence="2">The sequence shown here is derived from an EMBL/GenBank/DDBJ whole genome shotgun (WGS) entry which is preliminary data.</text>
</comment>
<dbReference type="EMBL" id="SOSA01000542">
    <property type="protein sequence ID" value="THC90243.1"/>
    <property type="molecule type" value="Genomic_DNA"/>
</dbReference>
<reference evidence="2 3" key="1">
    <citation type="submission" date="2019-03" db="EMBL/GenBank/DDBJ databases">
        <title>The genome sequence of a newly discovered highly antifungal drug resistant Aspergillus species, Aspergillus tanneri NIH 1004.</title>
        <authorList>
            <person name="Mounaud S."/>
            <person name="Singh I."/>
            <person name="Joardar V."/>
            <person name="Pakala S."/>
            <person name="Pakala S."/>
            <person name="Venepally P."/>
            <person name="Hoover J."/>
            <person name="Nierman W."/>
            <person name="Chung J."/>
            <person name="Losada L."/>
        </authorList>
    </citation>
    <scope>NUCLEOTIDE SEQUENCE [LARGE SCALE GENOMIC DNA]</scope>
    <source>
        <strain evidence="2 3">NIH1004</strain>
    </source>
</reference>
<evidence type="ECO:0000313" key="2">
    <source>
        <dbReference type="EMBL" id="THC90243.1"/>
    </source>
</evidence>